<dbReference type="CDD" id="cd23659">
    <property type="entry name" value="USP_At3g01520-like"/>
    <property type="match status" value="1"/>
</dbReference>
<dbReference type="Gene3D" id="3.40.50.620">
    <property type="entry name" value="HUPs"/>
    <property type="match status" value="1"/>
</dbReference>
<evidence type="ECO:0000259" key="1">
    <source>
        <dbReference type="Pfam" id="PF00582"/>
    </source>
</evidence>
<dbReference type="Pfam" id="PF00582">
    <property type="entry name" value="Usp"/>
    <property type="match status" value="1"/>
</dbReference>
<dbReference type="PANTHER" id="PTHR31964:SF124">
    <property type="entry name" value="ADENINE NUCLEOTIDE ALPHA HYDROLASES-LIKE SUPERFAMILY PROTEIN"/>
    <property type="match status" value="1"/>
</dbReference>
<dbReference type="InterPro" id="IPR006016">
    <property type="entry name" value="UspA"/>
</dbReference>
<keyword evidence="3" id="KW-1185">Reference proteome</keyword>
<protein>
    <recommendedName>
        <fullName evidence="1">UspA domain-containing protein</fullName>
    </recommendedName>
</protein>
<dbReference type="Proteomes" id="UP001454036">
    <property type="component" value="Unassembled WGS sequence"/>
</dbReference>
<sequence length="199" mass="22015">METMEGSGGSSEQRSLDLEEKKILKVMVALDESDGSCYALQWTLDYLIKRHRMGHVEELTRLILVHAQPPIYPFVYYAAGPVGVYATPTVSEAMVKAQNENAKALLSRALSICKENMVKAETIIVKGDPKETICQTAEDLHVDLLIMGSRGLSSLKRAFLGSVSDYCAHHAHCPILIVKPPKETKKQEQACKHSGFSEQ</sequence>
<feature type="domain" description="UspA" evidence="1">
    <location>
        <begin position="25"/>
        <end position="179"/>
    </location>
</feature>
<evidence type="ECO:0000313" key="2">
    <source>
        <dbReference type="EMBL" id="GAA0168625.1"/>
    </source>
</evidence>
<accession>A0AAV3QX69</accession>
<organism evidence="2 3">
    <name type="scientific">Lithospermum erythrorhizon</name>
    <name type="common">Purple gromwell</name>
    <name type="synonym">Lithospermum officinale var. erythrorhizon</name>
    <dbReference type="NCBI Taxonomy" id="34254"/>
    <lineage>
        <taxon>Eukaryota</taxon>
        <taxon>Viridiplantae</taxon>
        <taxon>Streptophyta</taxon>
        <taxon>Embryophyta</taxon>
        <taxon>Tracheophyta</taxon>
        <taxon>Spermatophyta</taxon>
        <taxon>Magnoliopsida</taxon>
        <taxon>eudicotyledons</taxon>
        <taxon>Gunneridae</taxon>
        <taxon>Pentapetalae</taxon>
        <taxon>asterids</taxon>
        <taxon>lamiids</taxon>
        <taxon>Boraginales</taxon>
        <taxon>Boraginaceae</taxon>
        <taxon>Boraginoideae</taxon>
        <taxon>Lithospermeae</taxon>
        <taxon>Lithospermum</taxon>
    </lineage>
</organism>
<dbReference type="EMBL" id="BAABME010006531">
    <property type="protein sequence ID" value="GAA0168625.1"/>
    <property type="molecule type" value="Genomic_DNA"/>
</dbReference>
<evidence type="ECO:0000313" key="3">
    <source>
        <dbReference type="Proteomes" id="UP001454036"/>
    </source>
</evidence>
<dbReference type="PANTHER" id="PTHR31964">
    <property type="entry name" value="ADENINE NUCLEOTIDE ALPHA HYDROLASES-LIKE SUPERFAMILY PROTEIN"/>
    <property type="match status" value="1"/>
</dbReference>
<dbReference type="PRINTS" id="PR01438">
    <property type="entry name" value="UNVRSLSTRESS"/>
</dbReference>
<name>A0AAV3QX69_LITER</name>
<dbReference type="AlphaFoldDB" id="A0AAV3QX69"/>
<dbReference type="InterPro" id="IPR006015">
    <property type="entry name" value="Universal_stress_UspA"/>
</dbReference>
<reference evidence="2 3" key="1">
    <citation type="submission" date="2024-01" db="EMBL/GenBank/DDBJ databases">
        <title>The complete chloroplast genome sequence of Lithospermum erythrorhizon: insights into the phylogenetic relationship among Boraginaceae species and the maternal lineages of purple gromwells.</title>
        <authorList>
            <person name="Okada T."/>
            <person name="Watanabe K."/>
        </authorList>
    </citation>
    <scope>NUCLEOTIDE SEQUENCE [LARGE SCALE GENOMIC DNA]</scope>
</reference>
<gene>
    <name evidence="2" type="ORF">LIER_23299</name>
</gene>
<dbReference type="InterPro" id="IPR014729">
    <property type="entry name" value="Rossmann-like_a/b/a_fold"/>
</dbReference>
<proteinExistence type="predicted"/>
<dbReference type="SUPFAM" id="SSF52402">
    <property type="entry name" value="Adenine nucleotide alpha hydrolases-like"/>
    <property type="match status" value="1"/>
</dbReference>
<comment type="caution">
    <text evidence="2">The sequence shown here is derived from an EMBL/GenBank/DDBJ whole genome shotgun (WGS) entry which is preliminary data.</text>
</comment>